<name>A0A6N8EGU6_9GAMM</name>
<reference evidence="3 4" key="1">
    <citation type="submission" date="2019-11" db="EMBL/GenBank/DDBJ databases">
        <title>Whole-genome sequence of the anaerobic purple sulfur bacterium Allochromatium palmeri DSM 15591.</title>
        <authorList>
            <person name="Kyndt J.A."/>
            <person name="Meyer T.E."/>
        </authorList>
    </citation>
    <scope>NUCLEOTIDE SEQUENCE [LARGE SCALE GENOMIC DNA]</scope>
    <source>
        <strain evidence="3 4">DSM 15591</strain>
    </source>
</reference>
<feature type="region of interest" description="Disordered" evidence="1">
    <location>
        <begin position="1"/>
        <end position="24"/>
    </location>
</feature>
<feature type="compositionally biased region" description="Basic and acidic residues" evidence="1">
    <location>
        <begin position="326"/>
        <end position="340"/>
    </location>
</feature>
<dbReference type="InterPro" id="IPR014819">
    <property type="entry name" value="PriCT_2"/>
</dbReference>
<organism evidence="3 4">
    <name type="scientific">Allochromatium palmeri</name>
    <dbReference type="NCBI Taxonomy" id="231048"/>
    <lineage>
        <taxon>Bacteria</taxon>
        <taxon>Pseudomonadati</taxon>
        <taxon>Pseudomonadota</taxon>
        <taxon>Gammaproteobacteria</taxon>
        <taxon>Chromatiales</taxon>
        <taxon>Chromatiaceae</taxon>
        <taxon>Allochromatium</taxon>
    </lineage>
</organism>
<dbReference type="Pfam" id="PF13148">
    <property type="entry name" value="DUF3987"/>
    <property type="match status" value="1"/>
</dbReference>
<accession>A0A6N8EGU6</accession>
<dbReference type="InterPro" id="IPR025048">
    <property type="entry name" value="DUF3987"/>
</dbReference>
<comment type="caution">
    <text evidence="3">The sequence shown here is derived from an EMBL/GenBank/DDBJ whole genome shotgun (WGS) entry which is preliminary data.</text>
</comment>
<evidence type="ECO:0000259" key="2">
    <source>
        <dbReference type="Pfam" id="PF08707"/>
    </source>
</evidence>
<dbReference type="Pfam" id="PF08707">
    <property type="entry name" value="PriCT_2"/>
    <property type="match status" value="1"/>
</dbReference>
<gene>
    <name evidence="3" type="ORF">GJ668_17195</name>
</gene>
<protein>
    <submittedName>
        <fullName evidence="3">DUF3987 domain-containing protein</fullName>
    </submittedName>
</protein>
<feature type="domain" description="Primase C-terminal 2" evidence="2">
    <location>
        <begin position="246"/>
        <end position="311"/>
    </location>
</feature>
<evidence type="ECO:0000256" key="1">
    <source>
        <dbReference type="SAM" id="MobiDB-lite"/>
    </source>
</evidence>
<proteinExistence type="predicted"/>
<dbReference type="OrthoDB" id="9067983at2"/>
<dbReference type="Proteomes" id="UP000434044">
    <property type="component" value="Unassembled WGS sequence"/>
</dbReference>
<feature type="region of interest" description="Disordered" evidence="1">
    <location>
        <begin position="293"/>
        <end position="367"/>
    </location>
</feature>
<sequence length="864" mass="94876">MPTRLGVRDEHLQRPGGQTMNGCPREGAVPTAPVIPSVEGCAIGVPLSHLPEAMRKAPRWLVWKSVSNGDKKPRKVPFYCNDTPRQGQLDTPEDRARLATFEEALVVLESGAYAGLGFALGPDEDGRHWQGIDLDGTDTRPDLAALVERLPGYVERSPSGKGWHAVGIGRDFATLGSNASGIEAYSRGRYFTVTGRDGRGDLEDIADFVTVTLAPLHSPRPKAQDAPTERPRVDTTDQLVRDLRSALVSMRSDDRDLWVRMGLALKPLGDQGRALWLEWSQASEKFDPKDAARTWDSFKPEGTGPKAVFAEAQRSGWVNPAKRERKPAELREQRDSRPQHPEPPPADIHGEPDDWPTPGDLAAPIDGEPYPLSVFPQAAQNAIREYAAFGQQPLPLIGSSALAQMALAAQGLANVGINDHLVSPISLYLLLCAQSGERKSAADKFFGRAIKSWVRTTREERLPDHRRSVAMAAAHKTRVEGTKSKIKAMEGKDDPKAEEELERLEARLVELEQNPIIPVPLPSPSYEDVNPASLAYALATGWPSGGLFSDEAGTVIGSQGLGEDSATSLLALLNILWDAREFLPTRKGAPVAELRGRRFSAFLMMQPDLLPKLIDKGARTIGFLARFLLAAPRSTMGTRTYSEPPASWRALADFERHILTLLGLPLPIDDTSEDKGARMMLKPTVMRLSAGAKLAWISYHDTVERELADFGEFAEVRDVAAKSAENAARVATIFQLFDHGRVTREIEEHYMAGGIAVAAWHLAEARRIFYEADTPEVVLDARELSAWLTGKGRELANRDGEPIIDRAGVISLRDVSKFGPNRTRDALKRDVAIDLLEESGHARRIDRGRQRLLQINPRLLVPGG</sequence>
<keyword evidence="4" id="KW-1185">Reference proteome</keyword>
<dbReference type="AlphaFoldDB" id="A0A6N8EGU6"/>
<evidence type="ECO:0000313" key="3">
    <source>
        <dbReference type="EMBL" id="MTW22800.1"/>
    </source>
</evidence>
<feature type="compositionally biased region" description="Basic and acidic residues" evidence="1">
    <location>
        <begin position="1"/>
        <end position="13"/>
    </location>
</feature>
<dbReference type="GO" id="GO:0016817">
    <property type="term" value="F:hydrolase activity, acting on acid anhydrides"/>
    <property type="evidence" value="ECO:0007669"/>
    <property type="project" value="InterPro"/>
</dbReference>
<evidence type="ECO:0000313" key="4">
    <source>
        <dbReference type="Proteomes" id="UP000434044"/>
    </source>
</evidence>
<dbReference type="EMBL" id="WNKT01000054">
    <property type="protein sequence ID" value="MTW22800.1"/>
    <property type="molecule type" value="Genomic_DNA"/>
</dbReference>